<dbReference type="PANTHER" id="PTHR10963">
    <property type="entry name" value="GLYCOSYL HYDROLASE-RELATED"/>
    <property type="match status" value="1"/>
</dbReference>
<dbReference type="InterPro" id="IPR050546">
    <property type="entry name" value="Glycosyl_Hydrlase_16"/>
</dbReference>
<dbReference type="PANTHER" id="PTHR10963:SF55">
    <property type="entry name" value="GLYCOSIDE HYDROLASE FAMILY 16 PROTEIN"/>
    <property type="match status" value="1"/>
</dbReference>
<evidence type="ECO:0000313" key="5">
    <source>
        <dbReference type="Proteomes" id="UP001595698"/>
    </source>
</evidence>
<proteinExistence type="inferred from homology"/>
<dbReference type="Pfam" id="PF26113">
    <property type="entry name" value="GH16_XgeA"/>
    <property type="match status" value="1"/>
</dbReference>
<gene>
    <name evidence="4" type="ORF">ACFOYY_34390</name>
</gene>
<keyword evidence="4" id="KW-0378">Hydrolase</keyword>
<keyword evidence="5" id="KW-1185">Reference proteome</keyword>
<dbReference type="Proteomes" id="UP001595698">
    <property type="component" value="Unassembled WGS sequence"/>
</dbReference>
<comment type="caution">
    <text evidence="4">The sequence shown here is derived from an EMBL/GenBank/DDBJ whole genome shotgun (WGS) entry which is preliminary data.</text>
</comment>
<feature type="chain" id="PRO_5046359381" evidence="2">
    <location>
        <begin position="25"/>
        <end position="296"/>
    </location>
</feature>
<evidence type="ECO:0000313" key="4">
    <source>
        <dbReference type="EMBL" id="MFC3985262.1"/>
    </source>
</evidence>
<name>A0ABV8F9B5_9ACTN</name>
<comment type="similarity">
    <text evidence="1">Belongs to the glycosyl hydrolase 16 family.</text>
</comment>
<dbReference type="CDD" id="cd02182">
    <property type="entry name" value="GH16_Strep_laminarinase_like"/>
    <property type="match status" value="1"/>
</dbReference>
<dbReference type="SUPFAM" id="SSF49899">
    <property type="entry name" value="Concanavalin A-like lectins/glucanases"/>
    <property type="match status" value="1"/>
</dbReference>
<dbReference type="Gene3D" id="2.60.120.200">
    <property type="match status" value="1"/>
</dbReference>
<evidence type="ECO:0000259" key="3">
    <source>
        <dbReference type="PROSITE" id="PS51762"/>
    </source>
</evidence>
<evidence type="ECO:0000256" key="2">
    <source>
        <dbReference type="SAM" id="SignalP"/>
    </source>
</evidence>
<feature type="signal peptide" evidence="2">
    <location>
        <begin position="1"/>
        <end position="24"/>
    </location>
</feature>
<organism evidence="4 5">
    <name type="scientific">Streptosporangium jomthongense</name>
    <dbReference type="NCBI Taxonomy" id="1193683"/>
    <lineage>
        <taxon>Bacteria</taxon>
        <taxon>Bacillati</taxon>
        <taxon>Actinomycetota</taxon>
        <taxon>Actinomycetes</taxon>
        <taxon>Streptosporangiales</taxon>
        <taxon>Streptosporangiaceae</taxon>
        <taxon>Streptosporangium</taxon>
    </lineage>
</organism>
<dbReference type="PROSITE" id="PS51762">
    <property type="entry name" value="GH16_2"/>
    <property type="match status" value="1"/>
</dbReference>
<feature type="domain" description="GH16" evidence="3">
    <location>
        <begin position="28"/>
        <end position="294"/>
    </location>
</feature>
<dbReference type="InterPro" id="IPR013320">
    <property type="entry name" value="ConA-like_dom_sf"/>
</dbReference>
<evidence type="ECO:0000256" key="1">
    <source>
        <dbReference type="ARBA" id="ARBA00006865"/>
    </source>
</evidence>
<dbReference type="GO" id="GO:0016787">
    <property type="term" value="F:hydrolase activity"/>
    <property type="evidence" value="ECO:0007669"/>
    <property type="project" value="UniProtKB-KW"/>
</dbReference>
<protein>
    <submittedName>
        <fullName evidence="4">Glycoside hydrolase family 16 protein</fullName>
    </submittedName>
</protein>
<dbReference type="EMBL" id="JBHSBC010000045">
    <property type="protein sequence ID" value="MFC3985262.1"/>
    <property type="molecule type" value="Genomic_DNA"/>
</dbReference>
<reference evidence="5" key="1">
    <citation type="journal article" date="2019" name="Int. J. Syst. Evol. Microbiol.">
        <title>The Global Catalogue of Microorganisms (GCM) 10K type strain sequencing project: providing services to taxonomists for standard genome sequencing and annotation.</title>
        <authorList>
            <consortium name="The Broad Institute Genomics Platform"/>
            <consortium name="The Broad Institute Genome Sequencing Center for Infectious Disease"/>
            <person name="Wu L."/>
            <person name="Ma J."/>
        </authorList>
    </citation>
    <scope>NUCLEOTIDE SEQUENCE [LARGE SCALE GENOMIC DNA]</scope>
    <source>
        <strain evidence="5">TBRC 7912</strain>
    </source>
</reference>
<sequence length="296" mass="31316">MRPATRVVLALVVLLAGCSGPGREAREARWTEIFRDDFSGAAGSPLPQGWLHDLGTCYPGCPAPRWGTGEIETMTDSTENVSLDGAGNLAITPLLREGAWTSGRVETARSDFRPPPGGVLRVEARIRLPAVTPADGAGYWPAFWMLGAPLRDGYTGWPAIGEIDVMEAVNGRPSVMAAMHCGVMPGGPCGEPSGIGSGERPCPSCHGSFHRYTVEIDEKEIRWYLDDAPVLTVAATRMDPQTWGRATAHGFFLILNVAVGGGLPNAFGGGPTPATVPGRPMLIDYVSVKTKPAPKA</sequence>
<dbReference type="PROSITE" id="PS51257">
    <property type="entry name" value="PROKAR_LIPOPROTEIN"/>
    <property type="match status" value="1"/>
</dbReference>
<accession>A0ABV8F9B5</accession>
<dbReference type="InterPro" id="IPR000757">
    <property type="entry name" value="Beta-glucanase-like"/>
</dbReference>
<keyword evidence="2" id="KW-0732">Signal</keyword>
<dbReference type="RefSeq" id="WP_352011380.1">
    <property type="nucleotide sequence ID" value="NZ_JBHSBC010000045.1"/>
</dbReference>